<evidence type="ECO:0000256" key="5">
    <source>
        <dbReference type="HAMAP-Rule" id="MF_00602"/>
    </source>
</evidence>
<comment type="catalytic activity">
    <reaction evidence="5">
        <text>L-arginyl-[protein] + ATP = N(omega)-phospho-L-arginyl-[protein] + ADP + H(+)</text>
        <dbReference type="Rhea" id="RHEA:43384"/>
        <dbReference type="Rhea" id="RHEA-COMP:10532"/>
        <dbReference type="Rhea" id="RHEA-COMP:10533"/>
        <dbReference type="ChEBI" id="CHEBI:15378"/>
        <dbReference type="ChEBI" id="CHEBI:29965"/>
        <dbReference type="ChEBI" id="CHEBI:30616"/>
        <dbReference type="ChEBI" id="CHEBI:83226"/>
        <dbReference type="ChEBI" id="CHEBI:456216"/>
        <dbReference type="EC" id="2.7.14.1"/>
    </reaction>
</comment>
<dbReference type="InterPro" id="IPR022415">
    <property type="entry name" value="ATP-guanido_PTrfase_AS"/>
</dbReference>
<feature type="domain" description="Phosphagen kinase C-terminal" evidence="8">
    <location>
        <begin position="14"/>
        <end position="244"/>
    </location>
</feature>
<dbReference type="Gene3D" id="3.30.590.10">
    <property type="entry name" value="Glutamine synthetase/guanido kinase, catalytic domain"/>
    <property type="match status" value="1"/>
</dbReference>
<dbReference type="GO" id="GO:0046314">
    <property type="term" value="P:phosphocreatine biosynthetic process"/>
    <property type="evidence" value="ECO:0007669"/>
    <property type="project" value="InterPro"/>
</dbReference>
<feature type="binding site" evidence="5 6">
    <location>
        <position position="115"/>
    </location>
    <ligand>
        <name>ATP</name>
        <dbReference type="ChEBI" id="CHEBI:30616"/>
    </ligand>
</feature>
<dbReference type="RefSeq" id="WP_084117698.1">
    <property type="nucleotide sequence ID" value="NZ_FWXH01000032.1"/>
</dbReference>
<protein>
    <recommendedName>
        <fullName evidence="5">Protein-arginine kinase</fullName>
        <ecNumber evidence="5">2.7.14.1</ecNumber>
    </recommendedName>
</protein>
<name>A0A1W1XYH8_9CLOT</name>
<feature type="binding site" evidence="5 6">
    <location>
        <begin position="17"/>
        <end position="21"/>
    </location>
    <ligand>
        <name>ATP</name>
        <dbReference type="ChEBI" id="CHEBI:30616"/>
    </ligand>
</feature>
<dbReference type="GO" id="GO:0005524">
    <property type="term" value="F:ATP binding"/>
    <property type="evidence" value="ECO:0007669"/>
    <property type="project" value="UniProtKB-UniRule"/>
</dbReference>
<dbReference type="Proteomes" id="UP000192468">
    <property type="component" value="Unassembled WGS sequence"/>
</dbReference>
<reference evidence="9 10" key="1">
    <citation type="submission" date="2017-04" db="EMBL/GenBank/DDBJ databases">
        <authorList>
            <person name="Afonso C.L."/>
            <person name="Miller P.J."/>
            <person name="Scott M.A."/>
            <person name="Spackman E."/>
            <person name="Goraichik I."/>
            <person name="Dimitrov K.M."/>
            <person name="Suarez D.L."/>
            <person name="Swayne D.E."/>
        </authorList>
    </citation>
    <scope>NUCLEOTIDE SEQUENCE [LARGE SCALE GENOMIC DNA]</scope>
    <source>
        <strain evidence="9 10">DSM 12555</strain>
    </source>
</reference>
<dbReference type="STRING" id="1121291.SAMN02745134_03711"/>
<keyword evidence="3 5" id="KW-0418">Kinase</keyword>
<keyword evidence="1 5" id="KW-0808">Transferase</keyword>
<comment type="caution">
    <text evidence="5">Lacks conserved residue(s) required for the propagation of feature annotation.</text>
</comment>
<evidence type="ECO:0000313" key="9">
    <source>
        <dbReference type="EMBL" id="SMC28925.1"/>
    </source>
</evidence>
<accession>A0A1W1XYH8</accession>
<evidence type="ECO:0000256" key="3">
    <source>
        <dbReference type="ARBA" id="ARBA00022777"/>
    </source>
</evidence>
<keyword evidence="10" id="KW-1185">Reference proteome</keyword>
<evidence type="ECO:0000313" key="10">
    <source>
        <dbReference type="Proteomes" id="UP000192468"/>
    </source>
</evidence>
<dbReference type="PANTHER" id="PTHR11547">
    <property type="entry name" value="ARGININE OR CREATINE KINASE"/>
    <property type="match status" value="1"/>
</dbReference>
<dbReference type="InterPro" id="IPR014746">
    <property type="entry name" value="Gln_synth/guanido_kin_cat_dom"/>
</dbReference>
<dbReference type="GO" id="GO:0004111">
    <property type="term" value="F:creatine kinase activity"/>
    <property type="evidence" value="ECO:0007669"/>
    <property type="project" value="InterPro"/>
</dbReference>
<keyword evidence="2 5" id="KW-0547">Nucleotide-binding</keyword>
<dbReference type="SUPFAM" id="SSF55931">
    <property type="entry name" value="Glutamine synthetase/guanido kinase"/>
    <property type="match status" value="1"/>
</dbReference>
<dbReference type="HAMAP" id="MF_00602">
    <property type="entry name" value="Prot_Arg_kinase"/>
    <property type="match status" value="1"/>
</dbReference>
<feature type="binding site" evidence="5 6">
    <location>
        <begin position="197"/>
        <end position="202"/>
    </location>
    <ligand>
        <name>ATP</name>
        <dbReference type="ChEBI" id="CHEBI:30616"/>
    </ligand>
</feature>
<dbReference type="AlphaFoldDB" id="A0A1W1XYH8"/>
<proteinExistence type="inferred from homology"/>
<dbReference type="NCBIfam" id="NF002194">
    <property type="entry name" value="PRK01059.1-4"/>
    <property type="match status" value="1"/>
</dbReference>
<dbReference type="InterPro" id="IPR022414">
    <property type="entry name" value="ATP-guanido_PTrfase_cat"/>
</dbReference>
<evidence type="ECO:0000256" key="1">
    <source>
        <dbReference type="ARBA" id="ARBA00022679"/>
    </source>
</evidence>
<dbReference type="GO" id="GO:1990424">
    <property type="term" value="F:protein arginine kinase activity"/>
    <property type="evidence" value="ECO:0007669"/>
    <property type="project" value="UniProtKB-EC"/>
</dbReference>
<dbReference type="EC" id="2.7.14.1" evidence="5"/>
<dbReference type="PROSITE" id="PS00112">
    <property type="entry name" value="PHOSPHAGEN_KINASE"/>
    <property type="match status" value="1"/>
</dbReference>
<dbReference type="Pfam" id="PF00217">
    <property type="entry name" value="ATP-gua_Ptrans"/>
    <property type="match status" value="1"/>
</dbReference>
<dbReference type="PROSITE" id="PS51510">
    <property type="entry name" value="PHOSPHAGEN_KINASE_C"/>
    <property type="match status" value="1"/>
</dbReference>
<dbReference type="InterPro" id="IPR000749">
    <property type="entry name" value="ATP-guanido_PTrfase"/>
</dbReference>
<evidence type="ECO:0000256" key="2">
    <source>
        <dbReference type="ARBA" id="ARBA00022741"/>
    </source>
</evidence>
<dbReference type="PANTHER" id="PTHR11547:SF38">
    <property type="entry name" value="ARGININE KINASE 1-RELATED"/>
    <property type="match status" value="1"/>
</dbReference>
<organism evidence="9 10">
    <name type="scientific">Clostridium acidisoli DSM 12555</name>
    <dbReference type="NCBI Taxonomy" id="1121291"/>
    <lineage>
        <taxon>Bacteria</taxon>
        <taxon>Bacillati</taxon>
        <taxon>Bacillota</taxon>
        <taxon>Clostridia</taxon>
        <taxon>Eubacteriales</taxon>
        <taxon>Clostridiaceae</taxon>
        <taxon>Clostridium</taxon>
    </lineage>
</organism>
<dbReference type="CDD" id="cd07930">
    <property type="entry name" value="bacterial_phosphagen_kinase"/>
    <property type="match status" value="1"/>
</dbReference>
<feature type="binding site" evidence="5 6">
    <location>
        <position position="81"/>
    </location>
    <ligand>
        <name>ATP</name>
        <dbReference type="ChEBI" id="CHEBI:30616"/>
    </ligand>
</feature>
<dbReference type="GO" id="GO:0005615">
    <property type="term" value="C:extracellular space"/>
    <property type="evidence" value="ECO:0007669"/>
    <property type="project" value="TreeGrafter"/>
</dbReference>
<dbReference type="OrthoDB" id="9791353at2"/>
<evidence type="ECO:0000256" key="6">
    <source>
        <dbReference type="PROSITE-ProRule" id="PRU00843"/>
    </source>
</evidence>
<evidence type="ECO:0000259" key="8">
    <source>
        <dbReference type="PROSITE" id="PS51510"/>
    </source>
</evidence>
<comment type="similarity">
    <text evidence="5 6 7">Belongs to the ATP:guanido phosphotransferase family.</text>
</comment>
<feature type="binding site" evidence="5 6">
    <location>
        <begin position="166"/>
        <end position="170"/>
    </location>
    <ligand>
        <name>ATP</name>
        <dbReference type="ChEBI" id="CHEBI:30616"/>
    </ligand>
</feature>
<dbReference type="InterPro" id="IPR023660">
    <property type="entry name" value="Arg_Kinase"/>
</dbReference>
<evidence type="ECO:0000256" key="4">
    <source>
        <dbReference type="ARBA" id="ARBA00022840"/>
    </source>
</evidence>
<comment type="function">
    <text evidence="5">Catalyzes the specific phosphorylation of arginine residues in proteins.</text>
</comment>
<evidence type="ECO:0000256" key="7">
    <source>
        <dbReference type="RuleBase" id="RU000505"/>
    </source>
</evidence>
<gene>
    <name evidence="5" type="primary">mcsB</name>
    <name evidence="9" type="ORF">SAMN02745134_03711</name>
</gene>
<keyword evidence="4 5" id="KW-0067">ATP-binding</keyword>
<sequence>MQNWLECEEEPDSLVISSRIRLARNIKDEPFPDKLSDEKARSIVNKIEDAFFSSSHTKENFKSVHLWGEDNNSRLSFIEKHLVSSKLVENDLKSAFILNNDQTVSIMINEEDHIRLQCISGGLDLDEILDYSNKIDDLIEEKIDYAFDEKIGYLTACPTNIGTGLRASVMLHLPALSMNNQINGILNTLTQVGMTIRGLYGEGSGGYSNLFQISNQVTLGISERDIIANLKAVVNQLVNQENLSREQALKNYRYELEDKIFRSLGILKTARVIDSGECLKLLSNVRMGVEMGIINNINKKVLNYLLVNTQPATLGKMFDNKLSAKDLNIKRADYIREKLK</sequence>
<dbReference type="EMBL" id="FWXH01000032">
    <property type="protein sequence ID" value="SMC28925.1"/>
    <property type="molecule type" value="Genomic_DNA"/>
</dbReference>